<accession>L0A3T9</accession>
<evidence type="ECO:0000313" key="1">
    <source>
        <dbReference type="EMBL" id="AFZ68516.1"/>
    </source>
</evidence>
<keyword evidence="2" id="KW-1185">Reference proteome</keyword>
<name>L0A3T9_DEIPD</name>
<dbReference type="RefSeq" id="WP_015236815.1">
    <property type="nucleotide sequence ID" value="NC_019793.1"/>
</dbReference>
<protein>
    <submittedName>
        <fullName evidence="1">Uncharacterized protein</fullName>
    </submittedName>
</protein>
<proteinExistence type="predicted"/>
<dbReference type="KEGG" id="dpd:Deipe_3067"/>
<dbReference type="AlphaFoldDB" id="L0A3T9"/>
<dbReference type="HOGENOM" id="CLU_3288402_0_0_0"/>
<sequence length="40" mass="4386">MSPFTLLLGLAALSVLLVLLLSFSPRADDILERLFGARKK</sequence>
<reference evidence="2" key="1">
    <citation type="submission" date="2012-03" db="EMBL/GenBank/DDBJ databases">
        <title>Complete sequence of chromosome of Deinococcus peraridilitoris DSM 19664.</title>
        <authorList>
            <person name="Lucas S."/>
            <person name="Copeland A."/>
            <person name="Lapidus A."/>
            <person name="Glavina del Rio T."/>
            <person name="Dalin E."/>
            <person name="Tice H."/>
            <person name="Bruce D."/>
            <person name="Goodwin L."/>
            <person name="Pitluck S."/>
            <person name="Peters L."/>
            <person name="Mikhailova N."/>
            <person name="Lu M."/>
            <person name="Kyrpides N."/>
            <person name="Mavromatis K."/>
            <person name="Ivanova N."/>
            <person name="Brettin T."/>
            <person name="Detter J.C."/>
            <person name="Han C."/>
            <person name="Larimer F."/>
            <person name="Land M."/>
            <person name="Hauser L."/>
            <person name="Markowitz V."/>
            <person name="Cheng J.-F."/>
            <person name="Hugenholtz P."/>
            <person name="Woyke T."/>
            <person name="Wu D."/>
            <person name="Pukall R."/>
            <person name="Steenblock K."/>
            <person name="Brambilla E."/>
            <person name="Klenk H.-P."/>
            <person name="Eisen J.A."/>
        </authorList>
    </citation>
    <scope>NUCLEOTIDE SEQUENCE [LARGE SCALE GENOMIC DNA]</scope>
    <source>
        <strain evidence="2">DSM 19664 / LMG 22246 / CIP 109416 / KR-200</strain>
    </source>
</reference>
<gene>
    <name evidence="1" type="ordered locus">Deipe_3067</name>
</gene>
<dbReference type="Proteomes" id="UP000010467">
    <property type="component" value="Chromosome"/>
</dbReference>
<organism evidence="1 2">
    <name type="scientific">Deinococcus peraridilitoris (strain DSM 19664 / LMG 22246 / CIP 109416 / KR-200)</name>
    <dbReference type="NCBI Taxonomy" id="937777"/>
    <lineage>
        <taxon>Bacteria</taxon>
        <taxon>Thermotogati</taxon>
        <taxon>Deinococcota</taxon>
        <taxon>Deinococci</taxon>
        <taxon>Deinococcales</taxon>
        <taxon>Deinococcaceae</taxon>
        <taxon>Deinococcus</taxon>
    </lineage>
</organism>
<dbReference type="EMBL" id="CP003382">
    <property type="protein sequence ID" value="AFZ68516.1"/>
    <property type="molecule type" value="Genomic_DNA"/>
</dbReference>
<evidence type="ECO:0000313" key="2">
    <source>
        <dbReference type="Proteomes" id="UP000010467"/>
    </source>
</evidence>
<dbReference type="PATRIC" id="fig|937777.3.peg.3082"/>